<keyword evidence="5" id="KW-1185">Reference proteome</keyword>
<feature type="compositionally biased region" description="Acidic residues" evidence="1">
    <location>
        <begin position="124"/>
        <end position="137"/>
    </location>
</feature>
<evidence type="ECO:0000313" key="2">
    <source>
        <dbReference type="EMBL" id="GIL72718.1"/>
    </source>
</evidence>
<dbReference type="GO" id="GO:0000492">
    <property type="term" value="P:box C/D snoRNP assembly"/>
    <property type="evidence" value="ECO:0007669"/>
    <property type="project" value="InterPro"/>
</dbReference>
<dbReference type="Proteomes" id="UP000747110">
    <property type="component" value="Unassembled WGS sequence"/>
</dbReference>
<sequence length="228" mass="24259">MEGSTQRREKLDCSGVPAIEQKLASLTRQRPNIGPAPRSSVLDKLATFLPQLANENERLQQRMQDQPAEEFDIEHIDGDEDGPYIEMDLACGILELRDEAALRAAERAMNGQDGAFHMGQSSSSDDDASDDTDEGTDDSEHGGEGEYAGGDDEEVRAGAQGKALRAEEAGGDKSDDGVGEGSAGANGRERRGRAGVGRGAKMQANGGAKVNGRQKVAARRSKMIEELS</sequence>
<dbReference type="Pfam" id="PF15370">
    <property type="entry name" value="NOPCHAP1"/>
    <property type="match status" value="1"/>
</dbReference>
<dbReference type="Proteomes" id="UP000722791">
    <property type="component" value="Unassembled WGS sequence"/>
</dbReference>
<dbReference type="InterPro" id="IPR027921">
    <property type="entry name" value="NOPCHAP1"/>
</dbReference>
<feature type="compositionally biased region" description="Basic and acidic residues" evidence="1">
    <location>
        <begin position="164"/>
        <end position="176"/>
    </location>
</feature>
<dbReference type="PANTHER" id="PTHR28674">
    <property type="entry name" value="SIMILAR TO DNA SEGMENT, CHR 10, WAYNE STATE UNIVERSITY 102,-EXPRESSED"/>
    <property type="match status" value="1"/>
</dbReference>
<gene>
    <name evidence="2" type="ORF">Vretifemale_3020</name>
    <name evidence="3" type="ORF">Vretimale_4419</name>
</gene>
<name>A0A8J4DDW1_9CHLO</name>
<reference evidence="3" key="1">
    <citation type="journal article" date="2021" name="Proc. Natl. Acad. Sci. U.S.A.">
        <title>Three genomes in the algal genus Volvox reveal the fate of a haploid sex-determining region after a transition to homothallism.</title>
        <authorList>
            <person name="Yamamoto K."/>
            <person name="Hamaji T."/>
            <person name="Kawai-Toyooka H."/>
            <person name="Matsuzaki R."/>
            <person name="Takahashi F."/>
            <person name="Nishimura Y."/>
            <person name="Kawachi M."/>
            <person name="Noguchi H."/>
            <person name="Minakuchi Y."/>
            <person name="Umen J.G."/>
            <person name="Toyoda A."/>
            <person name="Nozaki H."/>
        </authorList>
    </citation>
    <scope>NUCLEOTIDE SEQUENCE</scope>
    <source>
        <strain evidence="3">NIES-3785</strain>
        <strain evidence="2">NIES-3786</strain>
    </source>
</reference>
<dbReference type="EMBL" id="BNCP01000004">
    <property type="protein sequence ID" value="GIL72718.1"/>
    <property type="molecule type" value="Genomic_DNA"/>
</dbReference>
<dbReference type="AlphaFoldDB" id="A0A8J4DDW1"/>
<dbReference type="GO" id="GO:0062064">
    <property type="term" value="F:box C/D methylation guide snoRNP complex binding"/>
    <property type="evidence" value="ECO:0007669"/>
    <property type="project" value="TreeGrafter"/>
</dbReference>
<evidence type="ECO:0000313" key="4">
    <source>
        <dbReference type="Proteomes" id="UP000722791"/>
    </source>
</evidence>
<comment type="caution">
    <text evidence="3">The sequence shown here is derived from an EMBL/GenBank/DDBJ whole genome shotgun (WGS) entry which is preliminary data.</text>
</comment>
<dbReference type="EMBL" id="BNCQ01000006">
    <property type="protein sequence ID" value="GIL99197.1"/>
    <property type="molecule type" value="Genomic_DNA"/>
</dbReference>
<proteinExistence type="predicted"/>
<accession>A0A8J4DDW1</accession>
<protein>
    <submittedName>
        <fullName evidence="3">Uncharacterized protein</fullName>
    </submittedName>
</protein>
<evidence type="ECO:0000256" key="1">
    <source>
        <dbReference type="SAM" id="MobiDB-lite"/>
    </source>
</evidence>
<dbReference type="PANTHER" id="PTHR28674:SF1">
    <property type="entry name" value="NOP PROTEIN CHAPERONE 1"/>
    <property type="match status" value="1"/>
</dbReference>
<evidence type="ECO:0000313" key="3">
    <source>
        <dbReference type="EMBL" id="GIL99197.1"/>
    </source>
</evidence>
<evidence type="ECO:0000313" key="5">
    <source>
        <dbReference type="Proteomes" id="UP000747110"/>
    </source>
</evidence>
<organism evidence="3 4">
    <name type="scientific">Volvox reticuliferus</name>
    <dbReference type="NCBI Taxonomy" id="1737510"/>
    <lineage>
        <taxon>Eukaryota</taxon>
        <taxon>Viridiplantae</taxon>
        <taxon>Chlorophyta</taxon>
        <taxon>core chlorophytes</taxon>
        <taxon>Chlorophyceae</taxon>
        <taxon>CS clade</taxon>
        <taxon>Chlamydomonadales</taxon>
        <taxon>Volvocaceae</taxon>
        <taxon>Volvox</taxon>
    </lineage>
</organism>
<feature type="region of interest" description="Disordered" evidence="1">
    <location>
        <begin position="113"/>
        <end position="228"/>
    </location>
</feature>
<dbReference type="OrthoDB" id="1112980at2759"/>